<name>A0A9N8DSV7_9STRA</name>
<reference evidence="2" key="1">
    <citation type="submission" date="2020-06" db="EMBL/GenBank/DDBJ databases">
        <authorList>
            <consortium name="Plant Systems Biology data submission"/>
        </authorList>
    </citation>
    <scope>NUCLEOTIDE SEQUENCE</scope>
    <source>
        <strain evidence="2">D6</strain>
    </source>
</reference>
<feature type="compositionally biased region" description="Polar residues" evidence="1">
    <location>
        <begin position="175"/>
        <end position="185"/>
    </location>
</feature>
<comment type="caution">
    <text evidence="2">The sequence shown here is derived from an EMBL/GenBank/DDBJ whole genome shotgun (WGS) entry which is preliminary data.</text>
</comment>
<feature type="region of interest" description="Disordered" evidence="1">
    <location>
        <begin position="224"/>
        <end position="248"/>
    </location>
</feature>
<evidence type="ECO:0000256" key="1">
    <source>
        <dbReference type="SAM" id="MobiDB-lite"/>
    </source>
</evidence>
<feature type="region of interest" description="Disordered" evidence="1">
    <location>
        <begin position="172"/>
        <end position="192"/>
    </location>
</feature>
<keyword evidence="3" id="KW-1185">Reference proteome</keyword>
<evidence type="ECO:0000313" key="3">
    <source>
        <dbReference type="Proteomes" id="UP001153069"/>
    </source>
</evidence>
<dbReference type="EMBL" id="CAICTM010000317">
    <property type="protein sequence ID" value="CAB9507735.1"/>
    <property type="molecule type" value="Genomic_DNA"/>
</dbReference>
<organism evidence="2 3">
    <name type="scientific">Seminavis robusta</name>
    <dbReference type="NCBI Taxonomy" id="568900"/>
    <lineage>
        <taxon>Eukaryota</taxon>
        <taxon>Sar</taxon>
        <taxon>Stramenopiles</taxon>
        <taxon>Ochrophyta</taxon>
        <taxon>Bacillariophyta</taxon>
        <taxon>Bacillariophyceae</taxon>
        <taxon>Bacillariophycidae</taxon>
        <taxon>Naviculales</taxon>
        <taxon>Naviculaceae</taxon>
        <taxon>Seminavis</taxon>
    </lineage>
</organism>
<accession>A0A9N8DSV7</accession>
<evidence type="ECO:0000313" key="2">
    <source>
        <dbReference type="EMBL" id="CAB9507735.1"/>
    </source>
</evidence>
<dbReference type="Proteomes" id="UP001153069">
    <property type="component" value="Unassembled WGS sequence"/>
</dbReference>
<gene>
    <name evidence="2" type="ORF">SEMRO_318_G116050.1</name>
</gene>
<proteinExistence type="predicted"/>
<protein>
    <submittedName>
        <fullName evidence="2">Uncharacterized protein</fullName>
    </submittedName>
</protein>
<sequence>MQDRAALNRWSSVDAVVPCSCAGRGLQTENNANSHRARHPLWLPEDMRHFKGPAVGPSGSSFLDLGEEIGQPSAETSETQSSPAVGHSWLPGYMRHLKGSAVGPSDSSFLDMGNIRPVRQPSPELSSASLVANPVMETEPGNAAVADAFLLASAKFVEATEEAHSIVVEEAETGSGVTPTSQDETGISPPRGKLLRWSNREWKILHFFRWQPVTSTMFFPLRSFQPRPVGNRRERPRKQMPMPSQTPA</sequence>
<dbReference type="AlphaFoldDB" id="A0A9N8DSV7"/>